<name>A0AAD1SE85_PELCU</name>
<dbReference type="EMBL" id="OW240917">
    <property type="protein sequence ID" value="CAH2299762.1"/>
    <property type="molecule type" value="Genomic_DNA"/>
</dbReference>
<sequence length="352" mass="39118">MSENELRPNGGHYQVSSWSNVSKGLSPNIKNIGFIEVQEIGVENDVCSLGKWNLKASHSCAFPGHSFGAISENHRVTSVDSGIPTLEIADPEPVHCNSNQNVKPNCADERVFQSSKSIPLCGDSSSRSCEHDHVARKSSTFPRSGYDTAKLYSPTSLNRSDDISDCSISSLSTEFSTTLSVSNEDIVDFLVTSNSSSIVTLENDEAQFSDVTLNSTKDHSDSNLKGLIPENDVDNKIKLLGPLSNFFNRNIFARKKSVQLEKQSDLGWKLFGKFPHRDQNNPSITQKEYEERIGRASKSPPSPKQNVRKSLVFEPLSTTALILEDRPANLPAKSAEEAQKHRQDMKRWWLNY</sequence>
<dbReference type="Proteomes" id="UP001295444">
    <property type="component" value="Chromosome 06"/>
</dbReference>
<keyword evidence="3" id="KW-1185">Reference proteome</keyword>
<gene>
    <name evidence="2" type="ORF">PECUL_23A002333</name>
</gene>
<organism evidence="2 3">
    <name type="scientific">Pelobates cultripes</name>
    <name type="common">Western spadefoot toad</name>
    <dbReference type="NCBI Taxonomy" id="61616"/>
    <lineage>
        <taxon>Eukaryota</taxon>
        <taxon>Metazoa</taxon>
        <taxon>Chordata</taxon>
        <taxon>Craniata</taxon>
        <taxon>Vertebrata</taxon>
        <taxon>Euteleostomi</taxon>
        <taxon>Amphibia</taxon>
        <taxon>Batrachia</taxon>
        <taxon>Anura</taxon>
        <taxon>Pelobatoidea</taxon>
        <taxon>Pelobatidae</taxon>
        <taxon>Pelobates</taxon>
    </lineage>
</organism>
<evidence type="ECO:0000256" key="1">
    <source>
        <dbReference type="SAM" id="MobiDB-lite"/>
    </source>
</evidence>
<accession>A0AAD1SE85</accession>
<reference evidence="2" key="1">
    <citation type="submission" date="2022-03" db="EMBL/GenBank/DDBJ databases">
        <authorList>
            <person name="Alioto T."/>
            <person name="Alioto T."/>
            <person name="Gomez Garrido J."/>
        </authorList>
    </citation>
    <scope>NUCLEOTIDE SEQUENCE</scope>
</reference>
<feature type="region of interest" description="Disordered" evidence="1">
    <location>
        <begin position="288"/>
        <end position="308"/>
    </location>
</feature>
<evidence type="ECO:0000313" key="3">
    <source>
        <dbReference type="Proteomes" id="UP001295444"/>
    </source>
</evidence>
<evidence type="ECO:0000313" key="2">
    <source>
        <dbReference type="EMBL" id="CAH2299762.1"/>
    </source>
</evidence>
<proteinExistence type="predicted"/>
<protein>
    <submittedName>
        <fullName evidence="2">TBC1 domain family member 14 isoform X1</fullName>
    </submittedName>
</protein>
<dbReference type="AlphaFoldDB" id="A0AAD1SE85"/>